<dbReference type="Proteomes" id="UP001058317">
    <property type="component" value="Chromosome"/>
</dbReference>
<evidence type="ECO:0000313" key="1">
    <source>
        <dbReference type="EMBL" id="BDN97764.1"/>
    </source>
</evidence>
<accession>A0AAD1P2T0</accession>
<name>A0AAD1P2T0_CITBR</name>
<protein>
    <submittedName>
        <fullName evidence="1">Uncharacterized protein</fullName>
    </submittedName>
</protein>
<organism evidence="1 2">
    <name type="scientific">Citrobacter braakii</name>
    <dbReference type="NCBI Taxonomy" id="57706"/>
    <lineage>
        <taxon>Bacteria</taxon>
        <taxon>Pseudomonadati</taxon>
        <taxon>Pseudomonadota</taxon>
        <taxon>Gammaproteobacteria</taxon>
        <taxon>Enterobacterales</taxon>
        <taxon>Enterobacteriaceae</taxon>
        <taxon>Citrobacter</taxon>
        <taxon>Citrobacter freundii complex</taxon>
    </lineage>
</organism>
<dbReference type="AlphaFoldDB" id="A0AAD1P2T0"/>
<sequence length="60" mass="6634">MYIFISIIDKRNAFGVRQMSLQASGQANEPVLIPRKYASPVVNEGYQQRAGTGMKSTGTR</sequence>
<gene>
    <name evidence="1" type="ORF">KAM621c_28690</name>
</gene>
<dbReference type="EMBL" id="AP026382">
    <property type="protein sequence ID" value="BDN97764.1"/>
    <property type="molecule type" value="Genomic_DNA"/>
</dbReference>
<evidence type="ECO:0000313" key="2">
    <source>
        <dbReference type="Proteomes" id="UP001058317"/>
    </source>
</evidence>
<proteinExistence type="predicted"/>
<reference evidence="1" key="1">
    <citation type="submission" date="2022-07" db="EMBL/GenBank/DDBJ databases">
        <title>Complete genome sequence of carbapenem-resistant Citrobacter spp. in Japan.</title>
        <authorList>
            <person name="Maehana S."/>
            <person name="Suzuki M."/>
            <person name="Kitasato H."/>
        </authorList>
    </citation>
    <scope>NUCLEOTIDE SEQUENCE</scope>
    <source>
        <strain evidence="1">KAM621</strain>
    </source>
</reference>